<keyword evidence="2" id="KW-1185">Reference proteome</keyword>
<dbReference type="GO" id="GO:0005506">
    <property type="term" value="F:iron ion binding"/>
    <property type="evidence" value="ECO:0007669"/>
    <property type="project" value="InterPro"/>
</dbReference>
<proteinExistence type="predicted"/>
<dbReference type="InterPro" id="IPR001128">
    <property type="entry name" value="Cyt_P450"/>
</dbReference>
<dbReference type="Pfam" id="PF00067">
    <property type="entry name" value="p450"/>
    <property type="match status" value="1"/>
</dbReference>
<organism evidence="1 2">
    <name type="scientific">Exophiala aquamarina CBS 119918</name>
    <dbReference type="NCBI Taxonomy" id="1182545"/>
    <lineage>
        <taxon>Eukaryota</taxon>
        <taxon>Fungi</taxon>
        <taxon>Dikarya</taxon>
        <taxon>Ascomycota</taxon>
        <taxon>Pezizomycotina</taxon>
        <taxon>Eurotiomycetes</taxon>
        <taxon>Chaetothyriomycetidae</taxon>
        <taxon>Chaetothyriales</taxon>
        <taxon>Herpotrichiellaceae</taxon>
        <taxon>Exophiala</taxon>
    </lineage>
</organism>
<sequence length="187" mass="20291">MLTADGGVFLVHDVSPSPATCTSIGGITATQVLPGDISAEKGSLNLEALQKMKTKDYELQPILEAQVAIAEKRGVEVPFAEIASIAIGGIVAGTDTTGIAIPVDLWSIFSNESIQKRLHNELISVWSDEERHPSLQSLEALLYLPAWVLEYLRYASPIAPEPGFEIGEHYLPPFTRVSSSSYLVHFD</sequence>
<dbReference type="Gene3D" id="1.10.630.10">
    <property type="entry name" value="Cytochrome P450"/>
    <property type="match status" value="1"/>
</dbReference>
<accession>A0A072PLP6</accession>
<dbReference type="AlphaFoldDB" id="A0A072PLP6"/>
<evidence type="ECO:0008006" key="3">
    <source>
        <dbReference type="Google" id="ProtNLM"/>
    </source>
</evidence>
<dbReference type="VEuPathDB" id="FungiDB:A1O9_02238"/>
<dbReference type="RefSeq" id="XP_013263267.1">
    <property type="nucleotide sequence ID" value="XM_013407813.1"/>
</dbReference>
<dbReference type="Proteomes" id="UP000027920">
    <property type="component" value="Unassembled WGS sequence"/>
</dbReference>
<dbReference type="GO" id="GO:0004497">
    <property type="term" value="F:monooxygenase activity"/>
    <property type="evidence" value="ECO:0007669"/>
    <property type="project" value="InterPro"/>
</dbReference>
<evidence type="ECO:0000313" key="1">
    <source>
        <dbReference type="EMBL" id="KEF60677.1"/>
    </source>
</evidence>
<dbReference type="GO" id="GO:0016705">
    <property type="term" value="F:oxidoreductase activity, acting on paired donors, with incorporation or reduction of molecular oxygen"/>
    <property type="evidence" value="ECO:0007669"/>
    <property type="project" value="InterPro"/>
</dbReference>
<dbReference type="EMBL" id="AMGV01000002">
    <property type="protein sequence ID" value="KEF60677.1"/>
    <property type="molecule type" value="Genomic_DNA"/>
</dbReference>
<gene>
    <name evidence="1" type="ORF">A1O9_02238</name>
</gene>
<dbReference type="InterPro" id="IPR036396">
    <property type="entry name" value="Cyt_P450_sf"/>
</dbReference>
<dbReference type="HOGENOM" id="CLU_1447680_0_0_1"/>
<dbReference type="SUPFAM" id="SSF48264">
    <property type="entry name" value="Cytochrome P450"/>
    <property type="match status" value="1"/>
</dbReference>
<comment type="caution">
    <text evidence="1">The sequence shown here is derived from an EMBL/GenBank/DDBJ whole genome shotgun (WGS) entry which is preliminary data.</text>
</comment>
<evidence type="ECO:0000313" key="2">
    <source>
        <dbReference type="Proteomes" id="UP000027920"/>
    </source>
</evidence>
<name>A0A072PLP6_9EURO</name>
<dbReference type="GeneID" id="25277183"/>
<dbReference type="GO" id="GO:0020037">
    <property type="term" value="F:heme binding"/>
    <property type="evidence" value="ECO:0007669"/>
    <property type="project" value="InterPro"/>
</dbReference>
<protein>
    <recommendedName>
        <fullName evidence="3">Cytochrome P450 oxidoreductase</fullName>
    </recommendedName>
</protein>
<reference evidence="1 2" key="1">
    <citation type="submission" date="2013-03" db="EMBL/GenBank/DDBJ databases">
        <title>The Genome Sequence of Exophiala aquamarina CBS 119918.</title>
        <authorList>
            <consortium name="The Broad Institute Genomics Platform"/>
            <person name="Cuomo C."/>
            <person name="de Hoog S."/>
            <person name="Gorbushina A."/>
            <person name="Walker B."/>
            <person name="Young S.K."/>
            <person name="Zeng Q."/>
            <person name="Gargeya S."/>
            <person name="Fitzgerald M."/>
            <person name="Haas B."/>
            <person name="Abouelleil A."/>
            <person name="Allen A.W."/>
            <person name="Alvarado L."/>
            <person name="Arachchi H.M."/>
            <person name="Berlin A.M."/>
            <person name="Chapman S.B."/>
            <person name="Gainer-Dewar J."/>
            <person name="Goldberg J."/>
            <person name="Griggs A."/>
            <person name="Gujja S."/>
            <person name="Hansen M."/>
            <person name="Howarth C."/>
            <person name="Imamovic A."/>
            <person name="Ireland A."/>
            <person name="Larimer J."/>
            <person name="McCowan C."/>
            <person name="Murphy C."/>
            <person name="Pearson M."/>
            <person name="Poon T.W."/>
            <person name="Priest M."/>
            <person name="Roberts A."/>
            <person name="Saif S."/>
            <person name="Shea T."/>
            <person name="Sisk P."/>
            <person name="Sykes S."/>
            <person name="Wortman J."/>
            <person name="Nusbaum C."/>
            <person name="Birren B."/>
        </authorList>
    </citation>
    <scope>NUCLEOTIDE SEQUENCE [LARGE SCALE GENOMIC DNA]</scope>
    <source>
        <strain evidence="1 2">CBS 119918</strain>
    </source>
</reference>